<proteinExistence type="inferred from homology"/>
<dbReference type="AlphaFoldDB" id="A0A420KGV1"/>
<dbReference type="SUPFAM" id="SSF52096">
    <property type="entry name" value="ClpP/crotonase"/>
    <property type="match status" value="1"/>
</dbReference>
<dbReference type="Gene3D" id="1.10.12.10">
    <property type="entry name" value="Lyase 2-enoyl-coa Hydratase, Chain A, domain 2"/>
    <property type="match status" value="1"/>
</dbReference>
<dbReference type="EMBL" id="NKDB02000001">
    <property type="protein sequence ID" value="RKJ99161.1"/>
    <property type="molecule type" value="Genomic_DNA"/>
</dbReference>
<protein>
    <submittedName>
        <fullName evidence="3">Enoyl-CoA hydratase</fullName>
    </submittedName>
</protein>
<name>A0A420KGV1_9BURK</name>
<dbReference type="PANTHER" id="PTHR11941:SF133">
    <property type="entry name" value="1,2-EPOXYPHENYLACETYL-COA ISOMERASE"/>
    <property type="match status" value="1"/>
</dbReference>
<dbReference type="CDD" id="cd06558">
    <property type="entry name" value="crotonase-like"/>
    <property type="match status" value="1"/>
</dbReference>
<dbReference type="RefSeq" id="WP_094435793.1">
    <property type="nucleotide sequence ID" value="NZ_NKDB02000001.1"/>
</dbReference>
<dbReference type="PANTHER" id="PTHR11941">
    <property type="entry name" value="ENOYL-COA HYDRATASE-RELATED"/>
    <property type="match status" value="1"/>
</dbReference>
<dbReference type="InterPro" id="IPR001753">
    <property type="entry name" value="Enoyl-CoA_hydra/iso"/>
</dbReference>
<dbReference type="Pfam" id="PF00378">
    <property type="entry name" value="ECH_1"/>
    <property type="match status" value="1"/>
</dbReference>
<dbReference type="InterPro" id="IPR029045">
    <property type="entry name" value="ClpP/crotonase-like_dom_sf"/>
</dbReference>
<gene>
    <name evidence="3" type="ORF">CE154_005325</name>
</gene>
<organism evidence="3 4">
    <name type="scientific">Alicycliphilus denitrificans</name>
    <dbReference type="NCBI Taxonomy" id="179636"/>
    <lineage>
        <taxon>Bacteria</taxon>
        <taxon>Pseudomonadati</taxon>
        <taxon>Pseudomonadota</taxon>
        <taxon>Betaproteobacteria</taxon>
        <taxon>Burkholderiales</taxon>
        <taxon>Comamonadaceae</taxon>
        <taxon>Alicycliphilus</taxon>
    </lineage>
</organism>
<dbReference type="InterPro" id="IPR014748">
    <property type="entry name" value="Enoyl-CoA_hydra_C"/>
</dbReference>
<sequence>MAIRSTDQLRFEVRDSIATITLNRPEKKNAFTTEMLHAWGDALLECAERDDVRAVVLTGAGDAFCSGGDVGNMKDRAEDSAYQRKVALAERVHRIPLILETFEKPVIVAVNGVATGAGMDMALMGDIRIAASSARFAETYTRVGIFSGDGGAWFLPRIVGTAKALELLWTARFIDAAEAERIGIVSRVVPDEQLMATAYELACRIAEQPPIAVRMMKRAVYQAERMDLRAHLDMASSHMAAVYSTQDHREAVAAFQDKRKPRFSGC</sequence>
<accession>A0A420KGV1</accession>
<comment type="similarity">
    <text evidence="1">Belongs to the enoyl-CoA hydratase/isomerase family.</text>
</comment>
<evidence type="ECO:0000313" key="3">
    <source>
        <dbReference type="EMBL" id="RKJ99161.1"/>
    </source>
</evidence>
<dbReference type="GO" id="GO:0006635">
    <property type="term" value="P:fatty acid beta-oxidation"/>
    <property type="evidence" value="ECO:0007669"/>
    <property type="project" value="TreeGrafter"/>
</dbReference>
<dbReference type="GO" id="GO:0016836">
    <property type="term" value="F:hydro-lyase activity"/>
    <property type="evidence" value="ECO:0007669"/>
    <property type="project" value="UniProtKB-ARBA"/>
</dbReference>
<evidence type="ECO:0000256" key="1">
    <source>
        <dbReference type="ARBA" id="ARBA00005254"/>
    </source>
</evidence>
<evidence type="ECO:0000256" key="2">
    <source>
        <dbReference type="ARBA" id="ARBA00023239"/>
    </source>
</evidence>
<keyword evidence="2" id="KW-0456">Lyase</keyword>
<reference evidence="3 4" key="1">
    <citation type="submission" date="2018-09" db="EMBL/GenBank/DDBJ databases">
        <title>Genome comparison of Alicycliphilus sp. BQ1, a polyurethanolytic bacterium, with its closest phylogenetic relatives Alicycliphilus denitrificans BC and K601, unable to attack polyurethane.</title>
        <authorList>
            <person name="Loza-Tavera H."/>
            <person name="Lozano L."/>
            <person name="Cevallos M."/>
            <person name="Maya-Lucas O."/>
            <person name="Garcia-Mena J."/>
            <person name="Hernandez J."/>
        </authorList>
    </citation>
    <scope>NUCLEOTIDE SEQUENCE [LARGE SCALE GENOMIC DNA]</scope>
    <source>
        <strain evidence="3 4">BQ1</strain>
    </source>
</reference>
<dbReference type="FunFam" id="1.10.12.10:FF:000001">
    <property type="entry name" value="Probable enoyl-CoA hydratase, mitochondrial"/>
    <property type="match status" value="1"/>
</dbReference>
<dbReference type="Gene3D" id="3.90.226.10">
    <property type="entry name" value="2-enoyl-CoA Hydratase, Chain A, domain 1"/>
    <property type="match status" value="1"/>
</dbReference>
<evidence type="ECO:0000313" key="4">
    <source>
        <dbReference type="Proteomes" id="UP000216225"/>
    </source>
</evidence>
<comment type="caution">
    <text evidence="3">The sequence shown here is derived from an EMBL/GenBank/DDBJ whole genome shotgun (WGS) entry which is preliminary data.</text>
</comment>
<dbReference type="Proteomes" id="UP000216225">
    <property type="component" value="Unassembled WGS sequence"/>
</dbReference>